<dbReference type="InterPro" id="IPR027417">
    <property type="entry name" value="P-loop_NTPase"/>
</dbReference>
<dbReference type="GO" id="GO:0016740">
    <property type="term" value="F:transferase activity"/>
    <property type="evidence" value="ECO:0007669"/>
    <property type="project" value="UniProtKB-KW"/>
</dbReference>
<accession>A0A7D6E3K1</accession>
<dbReference type="KEGG" id="mgor:H0P51_01990"/>
<organism evidence="1 2">
    <name type="scientific">Mycobacterium vicinigordonae</name>
    <dbReference type="NCBI Taxonomy" id="1719132"/>
    <lineage>
        <taxon>Bacteria</taxon>
        <taxon>Bacillati</taxon>
        <taxon>Actinomycetota</taxon>
        <taxon>Actinomycetes</taxon>
        <taxon>Mycobacteriales</taxon>
        <taxon>Mycobacteriaceae</taxon>
        <taxon>Mycobacterium</taxon>
    </lineage>
</organism>
<keyword evidence="2" id="KW-1185">Reference proteome</keyword>
<reference evidence="1" key="2">
    <citation type="submission" date="2020-07" db="EMBL/GenBank/DDBJ databases">
        <authorList>
            <person name="Yu X."/>
        </authorList>
    </citation>
    <scope>NUCLEOTIDE SEQUENCE [LARGE SCALE GENOMIC DNA]</scope>
    <source>
        <strain evidence="1">24T</strain>
    </source>
</reference>
<name>A0A7D6E3K1_9MYCO</name>
<keyword evidence="1" id="KW-0808">Transferase</keyword>
<dbReference type="Proteomes" id="UP000510682">
    <property type="component" value="Chromosome"/>
</dbReference>
<dbReference type="Gene3D" id="3.40.50.300">
    <property type="entry name" value="P-loop containing nucleotide triphosphate hydrolases"/>
    <property type="match status" value="1"/>
</dbReference>
<sequence length="306" mass="34198">MNRSGTSALTRVLSLCGAALPTGLVGANAGNPRGYWEPFESHRVNYTILRRHGSEWFDPTMRLQEKGAFEPAERAAYITEIEAYLRTLPVAPVVVLKDLNITALSELWFEAARLAGLNVAVVIAVRHPQEVAASLAALNRTSPELASALWLKGNLLAERTTRTMPRVFVDYSCLLENWRREVKRISTALQLDLDSRDAEAIEGFLEPSLHRQRQREGGGPVAEPFGTDWVSVVHQAVSAAALDESWEQDSLDGVFEAYVAGERGFRIALQNFHRFHRLNRLLFRPSLVKLVVKVKAIAHRRKGPWA</sequence>
<evidence type="ECO:0000313" key="2">
    <source>
        <dbReference type="Proteomes" id="UP000510682"/>
    </source>
</evidence>
<dbReference type="SUPFAM" id="SSF52540">
    <property type="entry name" value="P-loop containing nucleoside triphosphate hydrolases"/>
    <property type="match status" value="1"/>
</dbReference>
<protein>
    <submittedName>
        <fullName evidence="1">Sulfotransferase family protein</fullName>
    </submittedName>
</protein>
<evidence type="ECO:0000313" key="1">
    <source>
        <dbReference type="EMBL" id="QLL09930.1"/>
    </source>
</evidence>
<dbReference type="AlphaFoldDB" id="A0A7D6E3K1"/>
<dbReference type="EMBL" id="CP059165">
    <property type="protein sequence ID" value="QLL09930.1"/>
    <property type="molecule type" value="Genomic_DNA"/>
</dbReference>
<reference evidence="1" key="1">
    <citation type="submission" date="2020-07" db="EMBL/GenBank/DDBJ databases">
        <title>Description of Mycobacterium gordonae subsp. intergordonae subsp.nov. and Mycobacterium gordonae subsp. gordonae subsp. nov.</title>
        <authorList>
            <person name="Huang H."/>
        </authorList>
    </citation>
    <scope>NUCLEOTIDE SEQUENCE [LARGE SCALE GENOMIC DNA]</scope>
    <source>
        <strain evidence="1">24T</strain>
    </source>
</reference>
<gene>
    <name evidence="1" type="ORF">H0P51_01990</name>
</gene>
<proteinExistence type="predicted"/>